<dbReference type="GeneID" id="100375965"/>
<feature type="compositionally biased region" description="Polar residues" evidence="3">
    <location>
        <begin position="58"/>
        <end position="70"/>
    </location>
</feature>
<feature type="domain" description="Histone RNA hairpin-binding protein RNA-binding" evidence="4">
    <location>
        <begin position="204"/>
        <end position="271"/>
    </location>
</feature>
<accession>A0ABM0M9P8</accession>
<dbReference type="Gene3D" id="1.10.8.1120">
    <property type="entry name" value="Histone RNA hairpin-binding protein RNA-binding domain"/>
    <property type="match status" value="1"/>
</dbReference>
<dbReference type="InterPro" id="IPR026502">
    <property type="entry name" value="SLBP1/SLBP2"/>
</dbReference>
<evidence type="ECO:0000313" key="6">
    <source>
        <dbReference type="RefSeq" id="XP_006816739.1"/>
    </source>
</evidence>
<dbReference type="Pfam" id="PF15247">
    <property type="entry name" value="SLBP_RNA_bind"/>
    <property type="match status" value="1"/>
</dbReference>
<feature type="compositionally biased region" description="Basic and acidic residues" evidence="3">
    <location>
        <begin position="140"/>
        <end position="155"/>
    </location>
</feature>
<name>A0ABM0M9P8_SACKO</name>
<evidence type="ECO:0000256" key="3">
    <source>
        <dbReference type="SAM" id="MobiDB-lite"/>
    </source>
</evidence>
<keyword evidence="2" id="KW-0694">RNA-binding</keyword>
<dbReference type="RefSeq" id="XP_006816739.1">
    <property type="nucleotide sequence ID" value="XM_006816676.1"/>
</dbReference>
<feature type="region of interest" description="Disordered" evidence="3">
    <location>
        <begin position="135"/>
        <end position="208"/>
    </location>
</feature>
<evidence type="ECO:0000256" key="2">
    <source>
        <dbReference type="ARBA" id="ARBA00022884"/>
    </source>
</evidence>
<gene>
    <name evidence="6" type="primary">LOC100375965</name>
</gene>
<evidence type="ECO:0000256" key="1">
    <source>
        <dbReference type="ARBA" id="ARBA00006151"/>
    </source>
</evidence>
<proteinExistence type="inferred from homology"/>
<comment type="similarity">
    <text evidence="1">Belongs to the SLBP family.</text>
</comment>
<dbReference type="Proteomes" id="UP000694865">
    <property type="component" value="Unplaced"/>
</dbReference>
<dbReference type="InterPro" id="IPR038294">
    <property type="entry name" value="SLBP_RNA_bind_sf"/>
</dbReference>
<organism evidence="5 6">
    <name type="scientific">Saccoglossus kowalevskii</name>
    <name type="common">Acorn worm</name>
    <dbReference type="NCBI Taxonomy" id="10224"/>
    <lineage>
        <taxon>Eukaryota</taxon>
        <taxon>Metazoa</taxon>
        <taxon>Hemichordata</taxon>
        <taxon>Enteropneusta</taxon>
        <taxon>Harrimaniidae</taxon>
        <taxon>Saccoglossus</taxon>
    </lineage>
</organism>
<feature type="region of interest" description="Disordered" evidence="3">
    <location>
        <begin position="1"/>
        <end position="102"/>
    </location>
</feature>
<dbReference type="PANTHER" id="PTHR17408">
    <property type="entry name" value="HISTONE RNA HAIRPIN-BINDING PROTEIN"/>
    <property type="match status" value="1"/>
</dbReference>
<dbReference type="InterPro" id="IPR029344">
    <property type="entry name" value="SLBP_RNA_bind"/>
</dbReference>
<sequence length="409" mass="46688">MAPIQTDGARNLEGQDVYRRRSEHRDRERRACHQRERSDRKRGDRSERGPSPLRSPRTYRSNGFSANSSRRSTDNKSGRGASPLRRLRTYSDDEDCSFAGRRNHRYSSVRRSAWRRVEEPVFPVCSYLNDSYDFPPLGSRENKYTPESQRKEAKSLKPVNDWGTMVEEEEEERQMAKRKLILSASSDSSRERKESNSSKKPVETDESILLRRQKQLDYGKNTAVYGEFIQQVPRGKRCKDHPRTPNKYQVSSRRSWDMQIKLWKKKLHNWTAMSGDENVSTASSDEACIAGAGRRDLLSGDSCSDSTGSIEHTMDIEDCDDADSAFETPSNSQETDVMDADTSLPAWTDVSGIFQTLMAVTKAMSNEVVEPSAHPTNSVIQTDDPKRKKNFIDEFDLDSCLQDEDGVEL</sequence>
<evidence type="ECO:0000313" key="5">
    <source>
        <dbReference type="Proteomes" id="UP000694865"/>
    </source>
</evidence>
<dbReference type="PANTHER" id="PTHR17408:SF0">
    <property type="entry name" value="HISTONE RNA HAIRPIN-BINDING PROTEIN"/>
    <property type="match status" value="1"/>
</dbReference>
<evidence type="ECO:0000259" key="4">
    <source>
        <dbReference type="Pfam" id="PF15247"/>
    </source>
</evidence>
<reference evidence="6" key="1">
    <citation type="submission" date="2025-08" db="UniProtKB">
        <authorList>
            <consortium name="RefSeq"/>
        </authorList>
    </citation>
    <scope>IDENTIFICATION</scope>
    <source>
        <tissue evidence="6">Testes</tissue>
    </source>
</reference>
<keyword evidence="5" id="KW-1185">Reference proteome</keyword>
<feature type="compositionally biased region" description="Basic and acidic residues" evidence="3">
    <location>
        <begin position="188"/>
        <end position="203"/>
    </location>
</feature>
<protein>
    <submittedName>
        <fullName evidence="6">Uncharacterized protein LOC100375965 isoform X2</fullName>
    </submittedName>
</protein>
<feature type="compositionally biased region" description="Basic and acidic residues" evidence="3">
    <location>
        <begin position="16"/>
        <end position="48"/>
    </location>
</feature>